<dbReference type="AlphaFoldDB" id="A0A947GDN1"/>
<protein>
    <submittedName>
        <fullName evidence="1">DUF3806 domain-containing protein</fullName>
    </submittedName>
</protein>
<dbReference type="EMBL" id="JAHHZF010000015">
    <property type="protein sequence ID" value="MBT9292743.1"/>
    <property type="molecule type" value="Genomic_DNA"/>
</dbReference>
<dbReference type="Proteomes" id="UP000766595">
    <property type="component" value="Unassembled WGS sequence"/>
</dbReference>
<organism evidence="1 2">
    <name type="scientific">Prosthecodimorpha staleyi</name>
    <dbReference type="NCBI Taxonomy" id="2840188"/>
    <lineage>
        <taxon>Bacteria</taxon>
        <taxon>Pseudomonadati</taxon>
        <taxon>Pseudomonadota</taxon>
        <taxon>Alphaproteobacteria</taxon>
        <taxon>Hyphomicrobiales</taxon>
        <taxon>Ancalomicrobiaceae</taxon>
        <taxon>Prosthecodimorpha</taxon>
    </lineage>
</organism>
<keyword evidence="2" id="KW-1185">Reference proteome</keyword>
<gene>
    <name evidence="1" type="ORF">KL771_25000</name>
</gene>
<dbReference type="RefSeq" id="WP_261971245.1">
    <property type="nucleotide sequence ID" value="NZ_JAHHZF010000015.1"/>
</dbReference>
<sequence>MTMNIRRLTPADRRMLETLWRTAADKTAIVLPGAHLMRQPTDLAILQALIDDPTTRAAVFAAAEAYAIAFSEVLIGLEARMQDGISLQWCVVIDEYGTHFAIKHAEFDALIRINFALENKLADGGPFKVARLFSNLVTIVEEEVEQGKAKRSPRE</sequence>
<evidence type="ECO:0000313" key="2">
    <source>
        <dbReference type="Proteomes" id="UP000766595"/>
    </source>
</evidence>
<name>A0A947GDN1_9HYPH</name>
<reference evidence="1 2" key="1">
    <citation type="submission" date="2021-06" db="EMBL/GenBank/DDBJ databases">
        <authorList>
            <person name="Grouzdev D.S."/>
            <person name="Koziaeva V."/>
        </authorList>
    </citation>
    <scope>NUCLEOTIDE SEQUENCE [LARGE SCALE GENOMIC DNA]</scope>
    <source>
        <strain evidence="1 2">22</strain>
    </source>
</reference>
<accession>A0A947GDN1</accession>
<comment type="caution">
    <text evidence="1">The sequence shown here is derived from an EMBL/GenBank/DDBJ whole genome shotgun (WGS) entry which is preliminary data.</text>
</comment>
<evidence type="ECO:0000313" key="1">
    <source>
        <dbReference type="EMBL" id="MBT9292743.1"/>
    </source>
</evidence>
<dbReference type="Gene3D" id="1.20.120.1090">
    <property type="match status" value="1"/>
</dbReference>
<proteinExistence type="predicted"/>